<reference evidence="1" key="1">
    <citation type="journal article" date="2020" name="Nat. Genet.">
        <title>Genomic diversifications of five Gossypium allopolyploid species and their impact on cotton improvement.</title>
        <authorList>
            <person name="Chen Z.J."/>
            <person name="Sreedasyam A."/>
            <person name="Ando A."/>
            <person name="Song Q."/>
            <person name="De Santiago L.M."/>
            <person name="Hulse-Kemp A.M."/>
            <person name="Ding M."/>
            <person name="Ye W."/>
            <person name="Kirkbride R.C."/>
            <person name="Jenkins J."/>
            <person name="Plott C."/>
            <person name="Lovell J."/>
            <person name="Lin Y.M."/>
            <person name="Vaughn R."/>
            <person name="Liu B."/>
            <person name="Simpson S."/>
            <person name="Scheffler B.E."/>
            <person name="Wen L."/>
            <person name="Saski C.A."/>
            <person name="Grover C.E."/>
            <person name="Hu G."/>
            <person name="Conover J.L."/>
            <person name="Carlson J.W."/>
            <person name="Shu S."/>
            <person name="Boston L.B."/>
            <person name="Williams M."/>
            <person name="Peterson D.G."/>
            <person name="McGee K."/>
            <person name="Jones D.C."/>
            <person name="Wendel J.F."/>
            <person name="Stelly D.M."/>
            <person name="Grimwood J."/>
            <person name="Schmutz J."/>
        </authorList>
    </citation>
    <scope>NUCLEOTIDE SEQUENCE [LARGE SCALE GENOMIC DNA]</scope>
    <source>
        <strain evidence="1">cv. TM-1</strain>
    </source>
</reference>
<evidence type="ECO:0000313" key="1">
    <source>
        <dbReference type="Proteomes" id="UP000818029"/>
    </source>
</evidence>
<reference evidence="2" key="2">
    <citation type="submission" date="2025-08" db="UniProtKB">
        <authorList>
            <consortium name="RefSeq"/>
        </authorList>
    </citation>
    <scope>IDENTIFICATION</scope>
</reference>
<dbReference type="RefSeq" id="XP_040947427.1">
    <property type="nucleotide sequence ID" value="XM_041091493.1"/>
</dbReference>
<dbReference type="GeneID" id="121216160"/>
<protein>
    <submittedName>
        <fullName evidence="2">Uncharacterized protein</fullName>
    </submittedName>
</protein>
<sequence>MPPFSITKNHPEDYKPTECLKYVMHQSYSRHPCSSNNWSSFPIPNSPAHPILEYPFGSPNTLPTIGRVYTLPFCTAAQPRAEALIVTEVAPIRQLQRKRCATTAATWEATCCDGGARAARSAEVVVACGGWSGEAT</sequence>
<gene>
    <name evidence="2" type="primary">LOC121216160</name>
</gene>
<proteinExistence type="predicted"/>
<dbReference type="Proteomes" id="UP000818029">
    <property type="component" value="Chromosome D04"/>
</dbReference>
<name>A0ABM2ZXT1_GOSHI</name>
<accession>A0ABM2ZXT1</accession>
<evidence type="ECO:0000313" key="2">
    <source>
        <dbReference type="RefSeq" id="XP_040947427.1"/>
    </source>
</evidence>
<organism evidence="1 2">
    <name type="scientific">Gossypium hirsutum</name>
    <name type="common">Upland cotton</name>
    <name type="synonym">Gossypium mexicanum</name>
    <dbReference type="NCBI Taxonomy" id="3635"/>
    <lineage>
        <taxon>Eukaryota</taxon>
        <taxon>Viridiplantae</taxon>
        <taxon>Streptophyta</taxon>
        <taxon>Embryophyta</taxon>
        <taxon>Tracheophyta</taxon>
        <taxon>Spermatophyta</taxon>
        <taxon>Magnoliopsida</taxon>
        <taxon>eudicotyledons</taxon>
        <taxon>Gunneridae</taxon>
        <taxon>Pentapetalae</taxon>
        <taxon>rosids</taxon>
        <taxon>malvids</taxon>
        <taxon>Malvales</taxon>
        <taxon>Malvaceae</taxon>
        <taxon>Malvoideae</taxon>
        <taxon>Gossypium</taxon>
    </lineage>
</organism>
<keyword evidence="1" id="KW-1185">Reference proteome</keyword>